<evidence type="ECO:0000313" key="3">
    <source>
        <dbReference type="EMBL" id="MFC7751367.1"/>
    </source>
</evidence>
<dbReference type="Proteomes" id="UP001596528">
    <property type="component" value="Unassembled WGS sequence"/>
</dbReference>
<dbReference type="InterPro" id="IPR000601">
    <property type="entry name" value="PKD_dom"/>
</dbReference>
<proteinExistence type="predicted"/>
<evidence type="ECO:0000259" key="2">
    <source>
        <dbReference type="Pfam" id="PF18911"/>
    </source>
</evidence>
<evidence type="ECO:0000256" key="1">
    <source>
        <dbReference type="SAM" id="MobiDB-lite"/>
    </source>
</evidence>
<sequence>MVYFAAFTVDISAYTYYYPYKLQVEYEPIAASPTPTPSTSPTPTSPPAEITGDFDIVPTEINFREPVKLIPKDIKENRCAYVSHVFKLSNGSTWTSPTQRGKTKELSFSYPDHYPSPISAGTVTVQMQITGVCGKSEWITKTFKVNAPADNRPPYFKLGWFNDGDHSSKTPVTKVVQGTKMLVRYIEDPDSKPPSPSDPDGDPFSVTGWDFNRSSAWVASLPGQYGFHPLADYIDGIVMDTLGYHTVYMTMTDKLGASYTAGATIEVIPPNPIPVATCPEQVKSNRTVPESAWSSAKSYSPVGRPIDHSRDEWTNKFLKYFNESLVNSIIRVNLHVYDSLGLRSVNPAECQVTVTPDYPPVGRLDVPPKGIRGQSYTIYNKSYSPDGDVIVSAEYRYKYDAANDGFGNDAWKPIAGDLTKTKIDPATVGKYLFDAKVCEDYGKCAWASDTQPEETRILDVVNLAPEVSFDVEGENTQPDFSVPITMNPQEVLENWALYRTSGTEPLADKRRGWYMEDGRLRVGNLRGNASIRMFSGEGGQAQYILQPYQDHGYGASGLTGYQPPSNVTKALPILYPNKDGTWRVLRTETVPEPISAASNARIQSTPNLILFMANRYETQSSSSVNGKAIYAWDKSIVPNYSITYDAQGMYGWNSHTYDRSPYAYVLDSFPRLTAKYRHYSYWDQYNTCRETCGWEQTQTVSNVTIEDFKVGDRTLYVIALYRDVILYSYINSSGDYEYIRRDYYVVFTYDLETGQPIGNTLQDYKRSQSYYGTEFYVYRDNLAMIRLLPAGDANIKSMIVNRNAQIMLEKPLNMEMSSYKPGGFVDSDVSGHVFFLQQDYRYSSDGQTQYRDGVKLVQIDLSDLSIRRTPLLGKQTGTYGTLEYAFQTGPYGAHYENRPLLAVDPLRGKVYARSITINGFGYDAYIQAVDIATGVASGHDPALAMTVAGGGNWSIGWQSPFVSKMTLVPPDEKPVPVFPEARNFSFAVTMFSADFTAGEAFSQLVGDGMLISYQKQGFASIGGGGSYMTSQVPILVTGPKRADPDKAIPTEAGQFVSPDTLADGDLSFSLEVHRPEWDRQLAGFSFRMANAANKYAVETDGAKLCLTRYAGGARTVLREVHFPMQPETEYGFKIKMRGKRIEVFVGGVPYFEVEDTTYSGGHYGMFSNKPVVSFGEVTTKLVPANLSEWLTGYAIWNETEGDADVAYKDIKFADPEGDPRAGQFRWFYKHMPKFLDHQGVSALHGQSFFSPQAVFDNVGVYEIEMAAQDDPHPSYLFPSIVFDEYRKSSEPFMRKMIVHRRPIAQFTLTTRADGVVEWNDTSYDPDRYRPSNGVCDAGENGIDYCATRGVTERKYWYFTPKGQYVDGKLTRPQEAGTYSVWLAVKDEYGAWSYPVEQTISSGGGVTPNHPPVAELTQPLGTEAAPTLVYDTQPVIRWRQNDADPGTVFKAFHVKIEEPMGGGVFLSLPFAGEQPQHTSAANAEWKVPVPDVLQRGHTYRVMVRVSDGEQWSAWSNAGWLIVNSKPGLTITAPDGTDSEPTLIHSDKRPTFAWTQRDPERNYFGKYRLEIRDNSDHVVYDGTFDQNTTATNRSWRIDQDLPTGEVLSARMRVTDDGGLWSDWSNTVYFRINFPPSADITFPSGTFDAPTMTGLKPTIEWTQTDPDPNTRFVKYRLLIRKPDNTVILDTGEVLQDTDENLMRHSVASDLPPGQKLKATVMVWDEFTNSPWAAERWLFTNRPPAAAFDWLPKPVYDGDRIALMNGSTDPDGNPMTAMWQIAMPDGTILEQTDWNASVSGHLTLERPGAYRVTLTVTDACGQSDSVGHTITVLPLGLSAAVKHTPEWDANRIAYNRSQSGKDDMPRGPDMFWHGETFVLEAAPTDTGTSGTRAAAVEAEYVERGLRVSLVPDEGGRLWRAELWDESFMEGSGDEPATFRFTVRYEGPDHIGSERMAEVKVRLSGNVLEWAGVHRQR</sequence>
<gene>
    <name evidence="3" type="ORF">ACFQWB_15720</name>
</gene>
<comment type="caution">
    <text evidence="3">The sequence shown here is derived from an EMBL/GenBank/DDBJ whole genome shotgun (WGS) entry which is preliminary data.</text>
</comment>
<reference evidence="4" key="1">
    <citation type="journal article" date="2019" name="Int. J. Syst. Evol. Microbiol.">
        <title>The Global Catalogue of Microorganisms (GCM) 10K type strain sequencing project: providing services to taxonomists for standard genome sequencing and annotation.</title>
        <authorList>
            <consortium name="The Broad Institute Genomics Platform"/>
            <consortium name="The Broad Institute Genome Sequencing Center for Infectious Disease"/>
            <person name="Wu L."/>
            <person name="Ma J."/>
        </authorList>
    </citation>
    <scope>NUCLEOTIDE SEQUENCE [LARGE SCALE GENOMIC DNA]</scope>
    <source>
        <strain evidence="4">JCM 18657</strain>
    </source>
</reference>
<dbReference type="InterPro" id="IPR035986">
    <property type="entry name" value="PKD_dom_sf"/>
</dbReference>
<keyword evidence="4" id="KW-1185">Reference proteome</keyword>
<evidence type="ECO:0000313" key="4">
    <source>
        <dbReference type="Proteomes" id="UP001596528"/>
    </source>
</evidence>
<dbReference type="SUPFAM" id="SSF49299">
    <property type="entry name" value="PKD domain"/>
    <property type="match status" value="1"/>
</dbReference>
<dbReference type="InterPro" id="IPR013783">
    <property type="entry name" value="Ig-like_fold"/>
</dbReference>
<dbReference type="RefSeq" id="WP_138788531.1">
    <property type="nucleotide sequence ID" value="NZ_JBHTGQ010000041.1"/>
</dbReference>
<protein>
    <submittedName>
        <fullName evidence="3">PKD domain-containing protein</fullName>
    </submittedName>
</protein>
<name>A0ABW2V9P6_9BACL</name>
<dbReference type="Gene3D" id="2.60.40.10">
    <property type="entry name" value="Immunoglobulins"/>
    <property type="match status" value="4"/>
</dbReference>
<accession>A0ABW2V9P6</accession>
<feature type="domain" description="PKD" evidence="2">
    <location>
        <begin position="1739"/>
        <end position="1827"/>
    </location>
</feature>
<organism evidence="3 4">
    <name type="scientific">Paenibacillus thermoaerophilus</name>
    <dbReference type="NCBI Taxonomy" id="1215385"/>
    <lineage>
        <taxon>Bacteria</taxon>
        <taxon>Bacillati</taxon>
        <taxon>Bacillota</taxon>
        <taxon>Bacilli</taxon>
        <taxon>Bacillales</taxon>
        <taxon>Paenibacillaceae</taxon>
        <taxon>Paenibacillus</taxon>
    </lineage>
</organism>
<feature type="region of interest" description="Disordered" evidence="1">
    <location>
        <begin position="186"/>
        <end position="205"/>
    </location>
</feature>
<dbReference type="Pfam" id="PF18911">
    <property type="entry name" value="PKD_4"/>
    <property type="match status" value="1"/>
</dbReference>
<dbReference type="Gene3D" id="2.60.120.560">
    <property type="entry name" value="Exo-inulinase, domain 1"/>
    <property type="match status" value="1"/>
</dbReference>
<dbReference type="EMBL" id="JBHTGQ010000041">
    <property type="protein sequence ID" value="MFC7751367.1"/>
    <property type="molecule type" value="Genomic_DNA"/>
</dbReference>